<dbReference type="Pfam" id="PF00560">
    <property type="entry name" value="LRR_1"/>
    <property type="match status" value="8"/>
</dbReference>
<evidence type="ECO:0000256" key="3">
    <source>
        <dbReference type="ARBA" id="ARBA00022614"/>
    </source>
</evidence>
<dbReference type="InterPro" id="IPR003591">
    <property type="entry name" value="Leu-rich_rpt_typical-subtyp"/>
</dbReference>
<dbReference type="Proteomes" id="UP001327560">
    <property type="component" value="Chromosome 7"/>
</dbReference>
<dbReference type="Gene3D" id="3.30.200.20">
    <property type="entry name" value="Phosphorylase Kinase, domain 1"/>
    <property type="match status" value="1"/>
</dbReference>
<sequence>MSALSHLSFSFLFLFLSSSRVASQTPSTSDKQILIKIKQDWGDPVLDAWWHDNTTAAPSNSTSHCSWHGIICGAGGSIVELALYGEFGPRVVQPIPDSLCDLKNLTILNLGYNNIRSPFPLSLYGCSALQSLNLSQNWFNGTIPDDIDRLSPRITYLDLSSNNFIGDIPRNIGRLPAVQDLRLNNNLFNGIFPAEIGNLSTLQILHLAYNPFSPMRIPDEFGNLKKLTYMWMTSTNLTGQIPSSFSNLKALEQLDLAMNSLTGEIPAGIWALLNLKYLYLYKNKLSGSIIIDGTIEALSLAGIDLSMNQLNGSIPEDFGKLKNLSVLFMYYNQLSGKIPASIGLLPSLEDLRLFGNRLSGVLPPELGKHSPLWNVEVDDNKISGELPDGLCNGGNLVSIVVFNNSMSGRIPPSLGKCLTLNNIQLYGNRFFGQVPDGIWSATYLTTVIMRDNELTGVLPDKLPWNLTRLEIQNNRFGGQIPSSAGRLQVFLASNNSFSGDFPSSLAGFSQLQTLSLGGNKITGRIPSDLSLLKSLTTLNLSYNQLTGDIPNSIGSLTVLNSLDLSSNELSGPIPSAMDNLKLSYLNLSSNHLSGEIPAGLQSPAYDYSFLSNPGLCAFNSLLQVAKCRSGSGGSHGLARGLRILFFVLGAIVFLMAVAFAACVYRDHRRKKGDDPADWKLTSFQSVDFTESSILRGMKEENVVGAGGAGKVYKVALGDRAGEVVAVKKIWSSRKLNSKLEKGFQAEVEILGSIKHKNVVKLLCCISGADAKLLVYEYMENGSLDRWLHGKRSTYAAVEPSSPLDWEKRLEIAIGSARGLYYMHHQCSPPVIHRDVKSSNILLDSEFNAQIADFGLAMLVRGEPDSVSAIAGSFGYMAPECGYTRRLNEKVDVYSFGVVLLELTTGREANNDGEQCNLAEWAWRQLQENAELSDAIDPAIKDSPCIDDIVRVFKLGLLCTETLPSRRPSMKDVLQILQQRCNHASGGGDDCKSNCAVNRGVAPLLRMKSGSRRNKSPDGDDCNV</sequence>
<dbReference type="GO" id="GO:0009791">
    <property type="term" value="P:post-embryonic development"/>
    <property type="evidence" value="ECO:0007669"/>
    <property type="project" value="UniProtKB-ARBA"/>
</dbReference>
<dbReference type="GO" id="GO:0016020">
    <property type="term" value="C:membrane"/>
    <property type="evidence" value="ECO:0007669"/>
    <property type="project" value="UniProtKB-SubCell"/>
</dbReference>
<dbReference type="InterPro" id="IPR032675">
    <property type="entry name" value="LRR_dom_sf"/>
</dbReference>
<dbReference type="EMBL" id="CP136896">
    <property type="protein sequence ID" value="WOL14622.1"/>
    <property type="molecule type" value="Genomic_DNA"/>
</dbReference>
<comment type="subcellular location">
    <subcellularLocation>
        <location evidence="1">Membrane</location>
        <topology evidence="1">Single-pass membrane protein</topology>
    </subcellularLocation>
</comment>
<evidence type="ECO:0000256" key="5">
    <source>
        <dbReference type="ARBA" id="ARBA00022729"/>
    </source>
</evidence>
<feature type="signal peptide" evidence="12">
    <location>
        <begin position="1"/>
        <end position="23"/>
    </location>
</feature>
<organism evidence="14 15">
    <name type="scientific">Canna indica</name>
    <name type="common">Indian-shot</name>
    <dbReference type="NCBI Taxonomy" id="4628"/>
    <lineage>
        <taxon>Eukaryota</taxon>
        <taxon>Viridiplantae</taxon>
        <taxon>Streptophyta</taxon>
        <taxon>Embryophyta</taxon>
        <taxon>Tracheophyta</taxon>
        <taxon>Spermatophyta</taxon>
        <taxon>Magnoliopsida</taxon>
        <taxon>Liliopsida</taxon>
        <taxon>Zingiberales</taxon>
        <taxon>Cannaceae</taxon>
        <taxon>Canna</taxon>
    </lineage>
</organism>
<comment type="similarity">
    <text evidence="2">Belongs to the protein kinase superfamily. Ser/Thr protein kinase family.</text>
</comment>
<evidence type="ECO:0000313" key="15">
    <source>
        <dbReference type="Proteomes" id="UP001327560"/>
    </source>
</evidence>
<evidence type="ECO:0000256" key="12">
    <source>
        <dbReference type="SAM" id="SignalP"/>
    </source>
</evidence>
<dbReference type="PROSITE" id="PS00108">
    <property type="entry name" value="PROTEIN_KINASE_ST"/>
    <property type="match status" value="1"/>
</dbReference>
<dbReference type="SMART" id="SM00365">
    <property type="entry name" value="LRR_SD22"/>
    <property type="match status" value="5"/>
</dbReference>
<dbReference type="GO" id="GO:0004672">
    <property type="term" value="F:protein kinase activity"/>
    <property type="evidence" value="ECO:0007669"/>
    <property type="project" value="InterPro"/>
</dbReference>
<keyword evidence="7 11" id="KW-1133">Transmembrane helix</keyword>
<reference evidence="14 15" key="1">
    <citation type="submission" date="2023-10" db="EMBL/GenBank/DDBJ databases">
        <title>Chromosome-scale genome assembly provides insights into flower coloration mechanisms of Canna indica.</title>
        <authorList>
            <person name="Li C."/>
        </authorList>
    </citation>
    <scope>NUCLEOTIDE SEQUENCE [LARGE SCALE GENOMIC DNA]</scope>
    <source>
        <tissue evidence="14">Flower</tissue>
    </source>
</reference>
<dbReference type="FunFam" id="3.80.10.10:FF:000041">
    <property type="entry name" value="LRR receptor-like serine/threonine-protein kinase ERECTA"/>
    <property type="match status" value="2"/>
</dbReference>
<dbReference type="PANTHER" id="PTHR48056:SF29">
    <property type="entry name" value="RECEPTOR-LIKE PROTEIN KINASE HSL1"/>
    <property type="match status" value="1"/>
</dbReference>
<evidence type="ECO:0000256" key="2">
    <source>
        <dbReference type="ARBA" id="ARBA00008684"/>
    </source>
</evidence>
<dbReference type="Gene3D" id="1.10.510.10">
    <property type="entry name" value="Transferase(Phosphotransferase) domain 1"/>
    <property type="match status" value="1"/>
</dbReference>
<dbReference type="Pfam" id="PF13855">
    <property type="entry name" value="LRR_8"/>
    <property type="match status" value="2"/>
</dbReference>
<feature type="domain" description="Protein kinase" evidence="13">
    <location>
        <begin position="697"/>
        <end position="985"/>
    </location>
</feature>
<keyword evidence="4 11" id="KW-0812">Transmembrane</keyword>
<keyword evidence="9" id="KW-0675">Receptor</keyword>
<evidence type="ECO:0000256" key="1">
    <source>
        <dbReference type="ARBA" id="ARBA00004167"/>
    </source>
</evidence>
<keyword evidence="10" id="KW-0325">Glycoprotein</keyword>
<dbReference type="PROSITE" id="PS51450">
    <property type="entry name" value="LRR"/>
    <property type="match status" value="3"/>
</dbReference>
<keyword evidence="3" id="KW-0433">Leucine-rich repeat</keyword>
<evidence type="ECO:0000256" key="8">
    <source>
        <dbReference type="ARBA" id="ARBA00023136"/>
    </source>
</evidence>
<evidence type="ECO:0000256" key="6">
    <source>
        <dbReference type="ARBA" id="ARBA00022737"/>
    </source>
</evidence>
<keyword evidence="5 12" id="KW-0732">Signal</keyword>
<evidence type="ECO:0000256" key="7">
    <source>
        <dbReference type="ARBA" id="ARBA00022989"/>
    </source>
</evidence>
<gene>
    <name evidence="14" type="ORF">Cni_G23402</name>
</gene>
<dbReference type="GO" id="GO:0033612">
    <property type="term" value="F:receptor serine/threonine kinase binding"/>
    <property type="evidence" value="ECO:0007669"/>
    <property type="project" value="TreeGrafter"/>
</dbReference>
<accession>A0AAQ3KT31</accession>
<keyword evidence="8 11" id="KW-0472">Membrane</keyword>
<dbReference type="SMART" id="SM00220">
    <property type="entry name" value="S_TKc"/>
    <property type="match status" value="1"/>
</dbReference>
<dbReference type="InterPro" id="IPR050647">
    <property type="entry name" value="Plant_LRR-RLKs"/>
</dbReference>
<dbReference type="Pfam" id="PF00069">
    <property type="entry name" value="Pkinase"/>
    <property type="match status" value="1"/>
</dbReference>
<dbReference type="AlphaFoldDB" id="A0AAQ3KT31"/>
<evidence type="ECO:0000313" key="14">
    <source>
        <dbReference type="EMBL" id="WOL14622.1"/>
    </source>
</evidence>
<dbReference type="InterPro" id="IPR001611">
    <property type="entry name" value="Leu-rich_rpt"/>
</dbReference>
<keyword evidence="6" id="KW-0677">Repeat</keyword>
<dbReference type="Gene3D" id="3.80.10.10">
    <property type="entry name" value="Ribonuclease Inhibitor"/>
    <property type="match status" value="4"/>
</dbReference>
<dbReference type="PROSITE" id="PS50011">
    <property type="entry name" value="PROTEIN_KINASE_DOM"/>
    <property type="match status" value="1"/>
</dbReference>
<dbReference type="SUPFAM" id="SSF52047">
    <property type="entry name" value="RNI-like"/>
    <property type="match status" value="1"/>
</dbReference>
<dbReference type="SUPFAM" id="SSF52058">
    <property type="entry name" value="L domain-like"/>
    <property type="match status" value="1"/>
</dbReference>
<evidence type="ECO:0000256" key="10">
    <source>
        <dbReference type="ARBA" id="ARBA00023180"/>
    </source>
</evidence>
<dbReference type="InterPro" id="IPR008271">
    <property type="entry name" value="Ser/Thr_kinase_AS"/>
</dbReference>
<keyword evidence="15" id="KW-1185">Reference proteome</keyword>
<name>A0AAQ3KT31_9LILI</name>
<feature type="chain" id="PRO_5042838940" description="Protein kinase domain-containing protein" evidence="12">
    <location>
        <begin position="24"/>
        <end position="1023"/>
    </location>
</feature>
<evidence type="ECO:0000256" key="9">
    <source>
        <dbReference type="ARBA" id="ARBA00023170"/>
    </source>
</evidence>
<dbReference type="CDD" id="cd14066">
    <property type="entry name" value="STKc_IRAK"/>
    <property type="match status" value="1"/>
</dbReference>
<dbReference type="FunFam" id="1.10.510.10:FF:000365">
    <property type="entry name" value="Leucine-rich repeat receptor-like serine/threonine-protein kinase At1g17230"/>
    <property type="match status" value="1"/>
</dbReference>
<dbReference type="SMART" id="SM00369">
    <property type="entry name" value="LRR_TYP"/>
    <property type="match status" value="6"/>
</dbReference>
<dbReference type="PANTHER" id="PTHR48056">
    <property type="entry name" value="LRR RECEPTOR-LIKE SERINE/THREONINE-PROTEIN KINASE-RELATED"/>
    <property type="match status" value="1"/>
</dbReference>
<dbReference type="InterPro" id="IPR000719">
    <property type="entry name" value="Prot_kinase_dom"/>
</dbReference>
<evidence type="ECO:0000256" key="4">
    <source>
        <dbReference type="ARBA" id="ARBA00022692"/>
    </source>
</evidence>
<dbReference type="SUPFAM" id="SSF56112">
    <property type="entry name" value="Protein kinase-like (PK-like)"/>
    <property type="match status" value="1"/>
</dbReference>
<dbReference type="FunFam" id="3.80.10.10:FF:000233">
    <property type="entry name" value="Leucine-rich repeat receptor-like protein kinase TDR"/>
    <property type="match status" value="1"/>
</dbReference>
<dbReference type="InterPro" id="IPR011009">
    <property type="entry name" value="Kinase-like_dom_sf"/>
</dbReference>
<evidence type="ECO:0000256" key="11">
    <source>
        <dbReference type="SAM" id="Phobius"/>
    </source>
</evidence>
<dbReference type="GO" id="GO:0005524">
    <property type="term" value="F:ATP binding"/>
    <property type="evidence" value="ECO:0007669"/>
    <property type="project" value="InterPro"/>
</dbReference>
<proteinExistence type="inferred from homology"/>
<dbReference type="InterPro" id="IPR013210">
    <property type="entry name" value="LRR_N_plant-typ"/>
</dbReference>
<dbReference type="Pfam" id="PF08263">
    <property type="entry name" value="LRRNT_2"/>
    <property type="match status" value="1"/>
</dbReference>
<evidence type="ECO:0000259" key="13">
    <source>
        <dbReference type="PROSITE" id="PS50011"/>
    </source>
</evidence>
<protein>
    <recommendedName>
        <fullName evidence="13">Protein kinase domain-containing protein</fullName>
    </recommendedName>
</protein>
<feature type="transmembrane region" description="Helical" evidence="11">
    <location>
        <begin position="643"/>
        <end position="664"/>
    </location>
</feature>